<feature type="binding site" evidence="7 9">
    <location>
        <position position="32"/>
    </location>
    <ligand>
        <name>substrate</name>
    </ligand>
</feature>
<evidence type="ECO:0000256" key="1">
    <source>
        <dbReference type="ARBA" id="ARBA00002356"/>
    </source>
</evidence>
<comment type="catalytic activity">
    <reaction evidence="6 7 10">
        <text>orotidine 5'-phosphate + H(+) = UMP + CO2</text>
        <dbReference type="Rhea" id="RHEA:11596"/>
        <dbReference type="ChEBI" id="CHEBI:15378"/>
        <dbReference type="ChEBI" id="CHEBI:16526"/>
        <dbReference type="ChEBI" id="CHEBI:57538"/>
        <dbReference type="ChEBI" id="CHEBI:57865"/>
        <dbReference type="EC" id="4.1.1.23"/>
    </reaction>
</comment>
<reference evidence="12 13" key="1">
    <citation type="journal article" date="2015" name="Genome Announc.">
        <title>Complete Genome Sequence of Spiroplasma turonicum Strain Tab4cT, a Parasite of a Horse Fly, Haematopota sp. (Diptera: Tabanidae).</title>
        <authorList>
            <person name="Davis R.E."/>
            <person name="Shao J."/>
            <person name="Zhao Y."/>
            <person name="Gasparich G.E."/>
            <person name="Gaynor B.J."/>
            <person name="Donofrio N."/>
        </authorList>
    </citation>
    <scope>NUCLEOTIDE SEQUENCE [LARGE SCALE GENOMIC DNA]</scope>
    <source>
        <strain evidence="12 13">Tab4c</strain>
    </source>
</reference>
<dbReference type="InterPro" id="IPR011060">
    <property type="entry name" value="RibuloseP-bd_barrel"/>
</dbReference>
<comment type="similarity">
    <text evidence="7">Belongs to the OMP decarboxylase family. Type 1 subfamily.</text>
</comment>
<dbReference type="InterPro" id="IPR001754">
    <property type="entry name" value="OMPdeCOase_dom"/>
</dbReference>
<evidence type="ECO:0000313" key="13">
    <source>
        <dbReference type="Proteomes" id="UP000067243"/>
    </source>
</evidence>
<comment type="function">
    <text evidence="1 7">Catalyzes the decarboxylation of orotidine 5'-monophosphate (OMP) to uridine 5'-monophosphate (UMP).</text>
</comment>
<dbReference type="UniPathway" id="UPA00070">
    <property type="reaction ID" value="UER00120"/>
</dbReference>
<evidence type="ECO:0000259" key="11">
    <source>
        <dbReference type="SMART" id="SM00934"/>
    </source>
</evidence>
<evidence type="ECO:0000256" key="9">
    <source>
        <dbReference type="PIRSR" id="PIRSR614732-2"/>
    </source>
</evidence>
<dbReference type="InterPro" id="IPR047596">
    <property type="entry name" value="OMPdecase_bac"/>
</dbReference>
<feature type="domain" description="Orotidine 5'-phosphate decarboxylase" evidence="11">
    <location>
        <begin position="4"/>
        <end position="224"/>
    </location>
</feature>
<feature type="binding site" evidence="7 9">
    <location>
        <position position="10"/>
    </location>
    <ligand>
        <name>substrate</name>
    </ligand>
</feature>
<feature type="binding site" evidence="7 9">
    <location>
        <position position="180"/>
    </location>
    <ligand>
        <name>substrate</name>
    </ligand>
</feature>
<evidence type="ECO:0000256" key="4">
    <source>
        <dbReference type="ARBA" id="ARBA00022975"/>
    </source>
</evidence>
<dbReference type="Pfam" id="PF00215">
    <property type="entry name" value="OMPdecase"/>
    <property type="match status" value="1"/>
</dbReference>
<dbReference type="CDD" id="cd04725">
    <property type="entry name" value="OMP_decarboxylase_like"/>
    <property type="match status" value="1"/>
</dbReference>
<dbReference type="Gene3D" id="3.20.20.70">
    <property type="entry name" value="Aldolase class I"/>
    <property type="match status" value="1"/>
</dbReference>
<sequence length="231" mass="26558">MKNNIIIALDFSNLKILKSFLKKFKNEKLFVKVGMELFYKYGPKIIKYLKRKGYLIFIDLKIHDIPNTAYKATLNLLKLNPDIITVHAGGGKEMLDSVYKAKKELNCSTQIFAVTYLTSIDENVLKNDLKINKPLKLSICDLATLSYNCKIDGVVCSVWESISIKEVITNDFKTLTPGIRSIQNNSDQKRVATINEAKYNKSDYIVVGREITNSNNPYKKYLELKREWEND</sequence>
<evidence type="ECO:0000256" key="7">
    <source>
        <dbReference type="HAMAP-Rule" id="MF_01200"/>
    </source>
</evidence>
<evidence type="ECO:0000256" key="2">
    <source>
        <dbReference type="ARBA" id="ARBA00004861"/>
    </source>
</evidence>
<dbReference type="EMBL" id="CP012328">
    <property type="protein sequence ID" value="AKU80014.1"/>
    <property type="molecule type" value="Genomic_DNA"/>
</dbReference>
<dbReference type="GO" id="GO:0005829">
    <property type="term" value="C:cytosol"/>
    <property type="evidence" value="ECO:0007669"/>
    <property type="project" value="TreeGrafter"/>
</dbReference>
<dbReference type="Proteomes" id="UP000067243">
    <property type="component" value="Chromosome"/>
</dbReference>
<evidence type="ECO:0000256" key="3">
    <source>
        <dbReference type="ARBA" id="ARBA00022793"/>
    </source>
</evidence>
<comment type="pathway">
    <text evidence="2 7 10">Pyrimidine metabolism; UMP biosynthesis via de novo pathway; UMP from orotate: step 2/2.</text>
</comment>
<feature type="active site" description="Proton donor" evidence="7">
    <location>
        <position position="61"/>
    </location>
</feature>
<dbReference type="KEGG" id="stur:STURON_00768"/>
<dbReference type="HAMAP" id="MF_01200_B">
    <property type="entry name" value="OMPdecase_type1_B"/>
    <property type="match status" value="1"/>
</dbReference>
<dbReference type="SMART" id="SM00934">
    <property type="entry name" value="OMPdecase"/>
    <property type="match status" value="1"/>
</dbReference>
<feature type="binding site" evidence="7 9">
    <location>
        <position position="188"/>
    </location>
    <ligand>
        <name>substrate</name>
    </ligand>
</feature>
<evidence type="ECO:0000256" key="8">
    <source>
        <dbReference type="PIRSR" id="PIRSR614732-1"/>
    </source>
</evidence>
<dbReference type="PROSITE" id="PS00156">
    <property type="entry name" value="OMPDECASE"/>
    <property type="match status" value="1"/>
</dbReference>
<dbReference type="GO" id="GO:0044205">
    <property type="term" value="P:'de novo' UMP biosynthetic process"/>
    <property type="evidence" value="ECO:0007669"/>
    <property type="project" value="UniProtKB-UniRule"/>
</dbReference>
<dbReference type="EC" id="4.1.1.23" evidence="7"/>
<feature type="binding site" evidence="7">
    <location>
        <begin position="59"/>
        <end position="68"/>
    </location>
    <ligand>
        <name>substrate</name>
    </ligand>
</feature>
<organism evidence="12 13">
    <name type="scientific">Spiroplasma turonicum</name>
    <dbReference type="NCBI Taxonomy" id="216946"/>
    <lineage>
        <taxon>Bacteria</taxon>
        <taxon>Bacillati</taxon>
        <taxon>Mycoplasmatota</taxon>
        <taxon>Mollicutes</taxon>
        <taxon>Entomoplasmatales</taxon>
        <taxon>Spiroplasmataceae</taxon>
        <taxon>Spiroplasma</taxon>
    </lineage>
</organism>
<keyword evidence="3 7" id="KW-0210">Decarboxylase</keyword>
<proteinExistence type="inferred from homology"/>
<dbReference type="InterPro" id="IPR018089">
    <property type="entry name" value="OMPdecase_AS"/>
</dbReference>
<keyword evidence="4 7" id="KW-0665">Pyrimidine biosynthesis</keyword>
<comment type="subunit">
    <text evidence="7">Homodimer.</text>
</comment>
<dbReference type="STRING" id="216946.STURO_v1c07650"/>
<feature type="active site" description="For OMPdecase activity" evidence="8">
    <location>
        <position position="61"/>
    </location>
</feature>
<dbReference type="NCBIfam" id="NF001273">
    <property type="entry name" value="PRK00230.1"/>
    <property type="match status" value="1"/>
</dbReference>
<dbReference type="InterPro" id="IPR013785">
    <property type="entry name" value="Aldolase_TIM"/>
</dbReference>
<dbReference type="AlphaFoldDB" id="A0A0K1P741"/>
<protein>
    <recommendedName>
        <fullName evidence="7">Orotidine 5'-phosphate decarboxylase</fullName>
        <ecNumber evidence="7">4.1.1.23</ecNumber>
    </recommendedName>
    <alternativeName>
        <fullName evidence="7">OMP decarboxylase</fullName>
        <shortName evidence="7">OMPDCase</shortName>
        <shortName evidence="7">OMPdecase</shortName>
    </alternativeName>
</protein>
<dbReference type="RefSeq" id="WP_075048593.1">
    <property type="nucleotide sequence ID" value="NZ_CP012328.1"/>
</dbReference>
<dbReference type="SUPFAM" id="SSF51366">
    <property type="entry name" value="Ribulose-phoshate binding barrel"/>
    <property type="match status" value="1"/>
</dbReference>
<dbReference type="PANTHER" id="PTHR32119">
    <property type="entry name" value="OROTIDINE 5'-PHOSPHATE DECARBOXYLASE"/>
    <property type="match status" value="1"/>
</dbReference>
<feature type="active site" description="For OMPdecase activity" evidence="8">
    <location>
        <position position="59"/>
    </location>
</feature>
<feature type="active site" description="For OMPdecase activity" evidence="8">
    <location>
        <position position="64"/>
    </location>
</feature>
<evidence type="ECO:0000313" key="12">
    <source>
        <dbReference type="EMBL" id="AKU80014.1"/>
    </source>
</evidence>
<dbReference type="NCBIfam" id="TIGR01740">
    <property type="entry name" value="pyrF"/>
    <property type="match status" value="1"/>
</dbReference>
<evidence type="ECO:0000256" key="6">
    <source>
        <dbReference type="ARBA" id="ARBA00049157"/>
    </source>
</evidence>
<feature type="binding site" evidence="7 9">
    <location>
        <position position="208"/>
    </location>
    <ligand>
        <name>substrate</name>
    </ligand>
</feature>
<dbReference type="GO" id="GO:0006207">
    <property type="term" value="P:'de novo' pyrimidine nucleobase biosynthetic process"/>
    <property type="evidence" value="ECO:0007669"/>
    <property type="project" value="InterPro"/>
</dbReference>
<feature type="binding site" evidence="7 9">
    <location>
        <position position="209"/>
    </location>
    <ligand>
        <name>substrate</name>
    </ligand>
</feature>
<accession>A0A0K1P741</accession>
<evidence type="ECO:0000256" key="10">
    <source>
        <dbReference type="RuleBase" id="RU000512"/>
    </source>
</evidence>
<dbReference type="PANTHER" id="PTHR32119:SF2">
    <property type="entry name" value="OROTIDINE 5'-PHOSPHATE DECARBOXYLASE"/>
    <property type="match status" value="1"/>
</dbReference>
<gene>
    <name evidence="7" type="primary">pyrF</name>
    <name evidence="12" type="ORF">STURON_00768</name>
</gene>
<dbReference type="GO" id="GO:0004590">
    <property type="term" value="F:orotidine-5'-phosphate decarboxylase activity"/>
    <property type="evidence" value="ECO:0007669"/>
    <property type="project" value="UniProtKB-UniRule"/>
</dbReference>
<dbReference type="PATRIC" id="fig|216946.3.peg.797"/>
<feature type="binding site" evidence="7 9">
    <location>
        <position position="118"/>
    </location>
    <ligand>
        <name>substrate</name>
    </ligand>
</feature>
<name>A0A0K1P741_9MOLU</name>
<dbReference type="InterPro" id="IPR014732">
    <property type="entry name" value="OMPdecase"/>
</dbReference>
<dbReference type="OrthoDB" id="9806203at2"/>
<keyword evidence="5 7" id="KW-0456">Lyase</keyword>
<keyword evidence="13" id="KW-1185">Reference proteome</keyword>
<evidence type="ECO:0000256" key="5">
    <source>
        <dbReference type="ARBA" id="ARBA00023239"/>
    </source>
</evidence>